<sequence length="295" mass="33119">MNNVSDTYQRITNLIIEQLEAGTKPWVRPWRGNIRPTSIIPRRSSGEAYRGINVLMLWIASQMNGYEDTTWMTYRQAKDIGGQIRKGERGSLVVKYGTFTPKDQDADDDRSIPYLKGYTVFNVEQIEHLPTEYYSPAEPMPMVPVPHNETVDTFVHQTGAVIHYGGTKACYRPGPDDILMPDRERFLSDVHLYSSLLHEIGHWSGAKHRLDRDMSGRFGTNAYALEELVAELSAAFLCADLGVSHDPRENTAAYLESWMSVMKADKRAIITAAAKAQAIADYLHGLTSIHGSEVA</sequence>
<gene>
    <name evidence="3" type="ORF">FHY56_13945</name>
</gene>
<dbReference type="Pfam" id="PF18818">
    <property type="entry name" value="MPTase-PolyVal"/>
    <property type="match status" value="1"/>
</dbReference>
<protein>
    <submittedName>
        <fullName evidence="3">DUF1738 domain-containing protein</fullName>
    </submittedName>
</protein>
<dbReference type="InterPro" id="IPR017113">
    <property type="entry name" value="Antirestriction_ArdC"/>
</dbReference>
<evidence type="ECO:0000313" key="3">
    <source>
        <dbReference type="EMBL" id="TPF74566.1"/>
    </source>
</evidence>
<keyword evidence="4" id="KW-1185">Reference proteome</keyword>
<dbReference type="AlphaFoldDB" id="A0A502BMP6"/>
<name>A0A502BMP6_9HYPH</name>
<evidence type="ECO:0000259" key="1">
    <source>
        <dbReference type="Pfam" id="PF08401"/>
    </source>
</evidence>
<organism evidence="3 4">
    <name type="scientific">Brucella gallinifaecis</name>
    <dbReference type="NCBI Taxonomy" id="215590"/>
    <lineage>
        <taxon>Bacteria</taxon>
        <taxon>Pseudomonadati</taxon>
        <taxon>Pseudomonadota</taxon>
        <taxon>Alphaproteobacteria</taxon>
        <taxon>Hyphomicrobiales</taxon>
        <taxon>Brucellaceae</taxon>
        <taxon>Brucella/Ochrobactrum group</taxon>
        <taxon>Brucella</taxon>
    </lineage>
</organism>
<dbReference type="PIRSF" id="PIRSF037112">
    <property type="entry name" value="Antirestriction_ArdC"/>
    <property type="match status" value="1"/>
</dbReference>
<reference evidence="3 4" key="1">
    <citation type="journal article" date="2003" name="Int. J. Syst. Evol. Microbiol.">
        <title>Towards a standardized format for the description of a novel species (of an established genus): Ochrobactrum gallinifaecis sp. nov.</title>
        <authorList>
            <person name="Kampfer P."/>
            <person name="Buczolits S."/>
            <person name="Albrecht A."/>
            <person name="Busse H.J."/>
            <person name="Stackebrandt E."/>
        </authorList>
    </citation>
    <scope>NUCLEOTIDE SEQUENCE [LARGE SCALE GENOMIC DNA]</scope>
    <source>
        <strain evidence="3 4">ISO 196</strain>
    </source>
</reference>
<evidence type="ECO:0000313" key="4">
    <source>
        <dbReference type="Proteomes" id="UP000315388"/>
    </source>
</evidence>
<dbReference type="InterPro" id="IPR041459">
    <property type="entry name" value="MPTase-PolyVal"/>
</dbReference>
<dbReference type="EMBL" id="VEWJ01000010">
    <property type="protein sequence ID" value="TPF74566.1"/>
    <property type="molecule type" value="Genomic_DNA"/>
</dbReference>
<dbReference type="InterPro" id="IPR013610">
    <property type="entry name" value="ArdC_N"/>
</dbReference>
<accession>A0A502BMP6</accession>
<dbReference type="OrthoDB" id="9792687at2"/>
<dbReference type="RefSeq" id="WP_140905770.1">
    <property type="nucleotide sequence ID" value="NZ_JBHTMD010000001.1"/>
</dbReference>
<proteinExistence type="predicted"/>
<dbReference type="Pfam" id="PF08401">
    <property type="entry name" value="ArdcN"/>
    <property type="match status" value="1"/>
</dbReference>
<dbReference type="Proteomes" id="UP000315388">
    <property type="component" value="Unassembled WGS sequence"/>
</dbReference>
<feature type="domain" description="N-terminal" evidence="1">
    <location>
        <begin position="6"/>
        <end position="121"/>
    </location>
</feature>
<dbReference type="GO" id="GO:0003697">
    <property type="term" value="F:single-stranded DNA binding"/>
    <property type="evidence" value="ECO:0007669"/>
    <property type="project" value="InterPro"/>
</dbReference>
<feature type="domain" description="Polyvalent protein metallopeptidase" evidence="2">
    <location>
        <begin position="150"/>
        <end position="275"/>
    </location>
</feature>
<evidence type="ECO:0000259" key="2">
    <source>
        <dbReference type="Pfam" id="PF18818"/>
    </source>
</evidence>
<comment type="caution">
    <text evidence="3">The sequence shown here is derived from an EMBL/GenBank/DDBJ whole genome shotgun (WGS) entry which is preliminary data.</text>
</comment>